<sequence length="50" mass="5133">MSSSIVDGMLNLMRDWFSLTSSAQEMVAVVGVGSCCTVTVVGVGSCCNVT</sequence>
<organism evidence="1 2">
    <name type="scientific">Acaulospora morrowiae</name>
    <dbReference type="NCBI Taxonomy" id="94023"/>
    <lineage>
        <taxon>Eukaryota</taxon>
        <taxon>Fungi</taxon>
        <taxon>Fungi incertae sedis</taxon>
        <taxon>Mucoromycota</taxon>
        <taxon>Glomeromycotina</taxon>
        <taxon>Glomeromycetes</taxon>
        <taxon>Diversisporales</taxon>
        <taxon>Acaulosporaceae</taxon>
        <taxon>Acaulospora</taxon>
    </lineage>
</organism>
<evidence type="ECO:0000313" key="2">
    <source>
        <dbReference type="Proteomes" id="UP000789342"/>
    </source>
</evidence>
<proteinExistence type="predicted"/>
<comment type="caution">
    <text evidence="1">The sequence shown here is derived from an EMBL/GenBank/DDBJ whole genome shotgun (WGS) entry which is preliminary data.</text>
</comment>
<dbReference type="Proteomes" id="UP000789342">
    <property type="component" value="Unassembled WGS sequence"/>
</dbReference>
<evidence type="ECO:0000313" key="1">
    <source>
        <dbReference type="EMBL" id="CAG8669698.1"/>
    </source>
</evidence>
<reference evidence="1" key="1">
    <citation type="submission" date="2021-06" db="EMBL/GenBank/DDBJ databases">
        <authorList>
            <person name="Kallberg Y."/>
            <person name="Tangrot J."/>
            <person name="Rosling A."/>
        </authorList>
    </citation>
    <scope>NUCLEOTIDE SEQUENCE</scope>
    <source>
        <strain evidence="1">CL551</strain>
    </source>
</reference>
<feature type="non-terminal residue" evidence="1">
    <location>
        <position position="50"/>
    </location>
</feature>
<dbReference type="AlphaFoldDB" id="A0A9N9HAK6"/>
<dbReference type="EMBL" id="CAJVPV010012412">
    <property type="protein sequence ID" value="CAG8669698.1"/>
    <property type="molecule type" value="Genomic_DNA"/>
</dbReference>
<name>A0A9N9HAK6_9GLOM</name>
<keyword evidence="2" id="KW-1185">Reference proteome</keyword>
<protein>
    <submittedName>
        <fullName evidence="1">14230_t:CDS:1</fullName>
    </submittedName>
</protein>
<accession>A0A9N9HAK6</accession>
<gene>
    <name evidence="1" type="ORF">AMORRO_LOCUS10765</name>
</gene>